<protein>
    <submittedName>
        <fullName evidence="6">Histidine kinase</fullName>
    </submittedName>
</protein>
<keyword evidence="2 6" id="KW-0418">Kinase</keyword>
<evidence type="ECO:0000259" key="5">
    <source>
        <dbReference type="Pfam" id="PF07730"/>
    </source>
</evidence>
<evidence type="ECO:0000313" key="7">
    <source>
        <dbReference type="Proteomes" id="UP001621418"/>
    </source>
</evidence>
<keyword evidence="7" id="KW-1185">Reference proteome</keyword>
<dbReference type="InterPro" id="IPR050482">
    <property type="entry name" value="Sensor_HK_TwoCompSys"/>
</dbReference>
<feature type="transmembrane region" description="Helical" evidence="4">
    <location>
        <begin position="80"/>
        <end position="100"/>
    </location>
</feature>
<evidence type="ECO:0000256" key="2">
    <source>
        <dbReference type="ARBA" id="ARBA00022777"/>
    </source>
</evidence>
<feature type="transmembrane region" description="Helical" evidence="4">
    <location>
        <begin position="18"/>
        <end position="37"/>
    </location>
</feature>
<evidence type="ECO:0000256" key="1">
    <source>
        <dbReference type="ARBA" id="ARBA00022679"/>
    </source>
</evidence>
<name>A0ABZ1NEQ8_9NOCA</name>
<keyword evidence="4" id="KW-0812">Transmembrane</keyword>
<feature type="transmembrane region" description="Helical" evidence="4">
    <location>
        <begin position="43"/>
        <end position="59"/>
    </location>
</feature>
<dbReference type="PANTHER" id="PTHR24421">
    <property type="entry name" value="NITRATE/NITRITE SENSOR PROTEIN NARX-RELATED"/>
    <property type="match status" value="1"/>
</dbReference>
<keyword evidence="4" id="KW-1133">Transmembrane helix</keyword>
<gene>
    <name evidence="6" type="ORF">OG308_11995</name>
</gene>
<dbReference type="EMBL" id="CP109527">
    <property type="protein sequence ID" value="WTY38499.1"/>
    <property type="molecule type" value="Genomic_DNA"/>
</dbReference>
<proteinExistence type="predicted"/>
<keyword evidence="3" id="KW-0902">Two-component regulatory system</keyword>
<accession>A0ABZ1NEQ8</accession>
<dbReference type="RefSeq" id="WP_364654987.1">
    <property type="nucleotide sequence ID" value="NZ_CP109527.1"/>
</dbReference>
<organism evidence="6 7">
    <name type="scientific">Nocardia salmonicida</name>
    <dbReference type="NCBI Taxonomy" id="53431"/>
    <lineage>
        <taxon>Bacteria</taxon>
        <taxon>Bacillati</taxon>
        <taxon>Actinomycetota</taxon>
        <taxon>Actinomycetes</taxon>
        <taxon>Mycobacteriales</taxon>
        <taxon>Nocardiaceae</taxon>
        <taxon>Nocardia</taxon>
    </lineage>
</organism>
<dbReference type="Gene3D" id="1.20.5.1930">
    <property type="match status" value="1"/>
</dbReference>
<feature type="transmembrane region" description="Helical" evidence="4">
    <location>
        <begin position="156"/>
        <end position="178"/>
    </location>
</feature>
<dbReference type="GO" id="GO:0016301">
    <property type="term" value="F:kinase activity"/>
    <property type="evidence" value="ECO:0007669"/>
    <property type="project" value="UniProtKB-KW"/>
</dbReference>
<evidence type="ECO:0000256" key="4">
    <source>
        <dbReference type="SAM" id="Phobius"/>
    </source>
</evidence>
<evidence type="ECO:0000313" key="6">
    <source>
        <dbReference type="EMBL" id="WTY38499.1"/>
    </source>
</evidence>
<keyword evidence="4" id="KW-0472">Membrane</keyword>
<feature type="transmembrane region" description="Helical" evidence="4">
    <location>
        <begin position="106"/>
        <end position="124"/>
    </location>
</feature>
<reference evidence="6 7" key="1">
    <citation type="submission" date="2022-10" db="EMBL/GenBank/DDBJ databases">
        <title>The complete genomes of actinobacterial strains from the NBC collection.</title>
        <authorList>
            <person name="Joergensen T.S."/>
            <person name="Alvarez Arevalo M."/>
            <person name="Sterndorff E.B."/>
            <person name="Faurdal D."/>
            <person name="Vuksanovic O."/>
            <person name="Mourched A.-S."/>
            <person name="Charusanti P."/>
            <person name="Shaw S."/>
            <person name="Blin K."/>
            <person name="Weber T."/>
        </authorList>
    </citation>
    <scope>NUCLEOTIDE SEQUENCE [LARGE SCALE GENOMIC DNA]</scope>
    <source>
        <strain evidence="6 7">NBC_01413</strain>
    </source>
</reference>
<sequence>MRATAWWHELSGAAKFRLYSRGSFQAVIAVLVVVLAIKAESVPSVLGIVVGGLAAAVALEAQPDFATFPGVVTRPRMLPIAVAVLAALWAISGVVARVASNESTVVSARMVGMAAVIMAIFSVIPFTRHQWWILIGLSVATPLLVFGTPLRAGLQGAAVLVITGICAIVLTRLTVWGLGIIDELERTKGVEAQLQVAEERLRFSRDLHDVVGRGFSAIAVKSELAVALSRAGDSDRATAEMEEVRTLAVESMGQMRTLVRGYRNIDLRGEVAGARSLLSAAGCELVVEGDAAKVPAAYHEVAAWVVREGTTNIVEHSAAATATLTLGGSGMSLRNDRPQGAIGERSGLRGLGERLAAVGATLDIATSSDEFTLEIHWENQ</sequence>
<dbReference type="PANTHER" id="PTHR24421:SF63">
    <property type="entry name" value="SENSOR HISTIDINE KINASE DESK"/>
    <property type="match status" value="1"/>
</dbReference>
<feature type="domain" description="Signal transduction histidine kinase subgroup 3 dimerisation and phosphoacceptor" evidence="5">
    <location>
        <begin position="199"/>
        <end position="264"/>
    </location>
</feature>
<dbReference type="Pfam" id="PF07730">
    <property type="entry name" value="HisKA_3"/>
    <property type="match status" value="1"/>
</dbReference>
<dbReference type="Proteomes" id="UP001621418">
    <property type="component" value="Chromosome"/>
</dbReference>
<dbReference type="InterPro" id="IPR011712">
    <property type="entry name" value="Sig_transdc_His_kin_sub3_dim/P"/>
</dbReference>
<feature type="transmembrane region" description="Helical" evidence="4">
    <location>
        <begin position="131"/>
        <end position="150"/>
    </location>
</feature>
<evidence type="ECO:0000256" key="3">
    <source>
        <dbReference type="ARBA" id="ARBA00023012"/>
    </source>
</evidence>
<dbReference type="Gene3D" id="3.30.565.10">
    <property type="entry name" value="Histidine kinase-like ATPase, C-terminal domain"/>
    <property type="match status" value="1"/>
</dbReference>
<keyword evidence="1" id="KW-0808">Transferase</keyword>
<dbReference type="InterPro" id="IPR036890">
    <property type="entry name" value="HATPase_C_sf"/>
</dbReference>